<accession>A0A1H3B5J1</accession>
<dbReference type="RefSeq" id="WP_091288964.1">
    <property type="nucleotide sequence ID" value="NZ_FNON01000002.1"/>
</dbReference>
<dbReference type="AlphaFoldDB" id="A0A1H3B5J1"/>
<dbReference type="Pfam" id="PF10898">
    <property type="entry name" value="DUF2716"/>
    <property type="match status" value="1"/>
</dbReference>
<keyword evidence="2" id="KW-1185">Reference proteome</keyword>
<dbReference type="OrthoDB" id="80999at2"/>
<dbReference type="InterPro" id="IPR020323">
    <property type="entry name" value="DUF2716"/>
</dbReference>
<proteinExistence type="predicted"/>
<protein>
    <recommendedName>
        <fullName evidence="3">DUF2716 domain-containing protein</fullName>
    </recommendedName>
</protein>
<gene>
    <name evidence="1" type="ORF">SAMN05421504_1021172</name>
</gene>
<evidence type="ECO:0008006" key="3">
    <source>
        <dbReference type="Google" id="ProtNLM"/>
    </source>
</evidence>
<dbReference type="Proteomes" id="UP000199515">
    <property type="component" value="Unassembled WGS sequence"/>
</dbReference>
<organism evidence="1 2">
    <name type="scientific">Amycolatopsis xylanica</name>
    <dbReference type="NCBI Taxonomy" id="589385"/>
    <lineage>
        <taxon>Bacteria</taxon>
        <taxon>Bacillati</taxon>
        <taxon>Actinomycetota</taxon>
        <taxon>Actinomycetes</taxon>
        <taxon>Pseudonocardiales</taxon>
        <taxon>Pseudonocardiaceae</taxon>
        <taxon>Amycolatopsis</taxon>
    </lineage>
</organism>
<dbReference type="EMBL" id="FNON01000002">
    <property type="protein sequence ID" value="SDX36674.1"/>
    <property type="molecule type" value="Genomic_DNA"/>
</dbReference>
<dbReference type="STRING" id="589385.SAMN05421504_1021172"/>
<evidence type="ECO:0000313" key="1">
    <source>
        <dbReference type="EMBL" id="SDX36674.1"/>
    </source>
</evidence>
<name>A0A1H3B5J1_9PSEU</name>
<evidence type="ECO:0000313" key="2">
    <source>
        <dbReference type="Proteomes" id="UP000199515"/>
    </source>
</evidence>
<sequence length="185" mass="21400">MNPAWEQVSRVVDEPAWYWVYDKLRFWPSTFPHAWPGFAEPSPSVTWDLSASDADRGSAEFRLGPNSIEADEVNRIALHALRDCVKLDEWVWVLHWQHQSYKFYPHRMGEGQPWPVSVFPQGDYHLFLASDYRFGTLGHPWERSLCVYGKDLTTAFERHGKEKFAKELRRDGTALDSGSTARLGS</sequence>
<reference evidence="1 2" key="1">
    <citation type="submission" date="2016-10" db="EMBL/GenBank/DDBJ databases">
        <authorList>
            <person name="de Groot N.N."/>
        </authorList>
    </citation>
    <scope>NUCLEOTIDE SEQUENCE [LARGE SCALE GENOMIC DNA]</scope>
    <source>
        <strain evidence="1 2">CPCC 202699</strain>
    </source>
</reference>